<comment type="subcellular location">
    <subcellularLocation>
        <location evidence="1">Membrane</location>
        <topology evidence="1">Multi-pass membrane protein</topology>
    </subcellularLocation>
</comment>
<keyword evidence="4 8" id="KW-0812">Transmembrane</keyword>
<evidence type="ECO:0000256" key="2">
    <source>
        <dbReference type="ARBA" id="ARBA00012944"/>
    </source>
</evidence>
<dbReference type="GeneID" id="36951368"/>
<dbReference type="InterPro" id="IPR001750">
    <property type="entry name" value="ND/Mrp_TM"/>
</dbReference>
<evidence type="ECO:0000256" key="7">
    <source>
        <dbReference type="ARBA" id="ARBA00049551"/>
    </source>
</evidence>
<dbReference type="GO" id="GO:0003954">
    <property type="term" value="F:NADH dehydrogenase activity"/>
    <property type="evidence" value="ECO:0007669"/>
    <property type="project" value="TreeGrafter"/>
</dbReference>
<evidence type="ECO:0000256" key="8">
    <source>
        <dbReference type="RuleBase" id="RU003404"/>
    </source>
</evidence>
<feature type="transmembrane region" description="Helical" evidence="8">
    <location>
        <begin position="276"/>
        <end position="294"/>
    </location>
</feature>
<feature type="transmembrane region" description="Helical" evidence="8">
    <location>
        <begin position="58"/>
        <end position="85"/>
    </location>
</feature>
<comment type="catalytic activity">
    <reaction evidence="7 8">
        <text>a ubiquinone + NADH + 5 H(+)(in) = a ubiquinol + NAD(+) + 4 H(+)(out)</text>
        <dbReference type="Rhea" id="RHEA:29091"/>
        <dbReference type="Rhea" id="RHEA-COMP:9565"/>
        <dbReference type="Rhea" id="RHEA-COMP:9566"/>
        <dbReference type="ChEBI" id="CHEBI:15378"/>
        <dbReference type="ChEBI" id="CHEBI:16389"/>
        <dbReference type="ChEBI" id="CHEBI:17976"/>
        <dbReference type="ChEBI" id="CHEBI:57540"/>
        <dbReference type="ChEBI" id="CHEBI:57945"/>
        <dbReference type="EC" id="7.1.1.2"/>
    </reaction>
</comment>
<dbReference type="InterPro" id="IPR003945">
    <property type="entry name" value="NU5C-like"/>
</dbReference>
<evidence type="ECO:0000256" key="6">
    <source>
        <dbReference type="ARBA" id="ARBA00023136"/>
    </source>
</evidence>
<feature type="transmembrane region" description="Helical" evidence="8">
    <location>
        <begin position="161"/>
        <end position="178"/>
    </location>
</feature>
<dbReference type="AlphaFoldDB" id="A0A2S1U287"/>
<dbReference type="Pfam" id="PF00662">
    <property type="entry name" value="Proton_antipo_N"/>
    <property type="match status" value="1"/>
</dbReference>
<organism evidence="11">
    <name type="scientific">Dosinia troscheli</name>
    <dbReference type="NCBI Taxonomy" id="870214"/>
    <lineage>
        <taxon>Eukaryota</taxon>
        <taxon>Metazoa</taxon>
        <taxon>Spiralia</taxon>
        <taxon>Lophotrochozoa</taxon>
        <taxon>Mollusca</taxon>
        <taxon>Bivalvia</taxon>
        <taxon>Autobranchia</taxon>
        <taxon>Heteroconchia</taxon>
        <taxon>Euheterodonta</taxon>
        <taxon>Imparidentia</taxon>
        <taxon>Neoheterodontei</taxon>
        <taxon>Venerida</taxon>
        <taxon>Veneroidea</taxon>
        <taxon>Veneridae</taxon>
        <taxon>Dosinia</taxon>
    </lineage>
</organism>
<feature type="domain" description="NADH-Ubiquinone oxidoreductase (complex I) chain 5 N-terminal" evidence="10">
    <location>
        <begin position="56"/>
        <end position="99"/>
    </location>
</feature>
<geneLocation type="mitochondrion" evidence="11"/>
<dbReference type="Pfam" id="PF00361">
    <property type="entry name" value="Proton_antipo_M"/>
    <property type="match status" value="1"/>
</dbReference>
<keyword evidence="8" id="KW-0520">NAD</keyword>
<evidence type="ECO:0000313" key="11">
    <source>
        <dbReference type="EMBL" id="AWI68008.1"/>
    </source>
</evidence>
<dbReference type="EMBL" id="MG543474">
    <property type="protein sequence ID" value="AWI68008.1"/>
    <property type="molecule type" value="Genomic_DNA"/>
</dbReference>
<dbReference type="PANTHER" id="PTHR42829">
    <property type="entry name" value="NADH-UBIQUINONE OXIDOREDUCTASE CHAIN 5"/>
    <property type="match status" value="1"/>
</dbReference>
<proteinExistence type="inferred from homology"/>
<feature type="transmembrane region" description="Helical" evidence="8">
    <location>
        <begin position="422"/>
        <end position="444"/>
    </location>
</feature>
<feature type="transmembrane region" description="Helical" evidence="8">
    <location>
        <begin position="97"/>
        <end position="116"/>
    </location>
</feature>
<dbReference type="PANTHER" id="PTHR42829:SF2">
    <property type="entry name" value="NADH-UBIQUINONE OXIDOREDUCTASE CHAIN 5"/>
    <property type="match status" value="1"/>
</dbReference>
<feature type="transmembrane region" description="Helical" evidence="8">
    <location>
        <begin position="337"/>
        <end position="358"/>
    </location>
</feature>
<dbReference type="GO" id="GO:0016020">
    <property type="term" value="C:membrane"/>
    <property type="evidence" value="ECO:0007669"/>
    <property type="project" value="UniProtKB-SubCell"/>
</dbReference>
<comment type="similarity">
    <text evidence="8">Belongs to the complex I subunit 5 family.</text>
</comment>
<feature type="transmembrane region" description="Helical" evidence="8">
    <location>
        <begin position="459"/>
        <end position="480"/>
    </location>
</feature>
<sequence length="508" mass="56769">MVKLMCYNFVSNFLVVVTAAGFLLFFFLFWLGFLLKSVKDGVLLVLEWEFSDKMIMELSFPLILDVVSCMFMITVLFISGSVMFFTGFYMSHEKFMARFVILVVLFVVSMVLLILFPSYLSLMLGWDGLGVVSFLLVVYYMNSDSLSAGMITAISNRVGDVFFIMVIAMMSCMMSFLVMSKPFLYFSLMGLLVLLGSMTKSAQIPFSAWLPEAMAAPTPVSTLVHSSTLVTAGVYVLVRFNVLLSEVSFYVLLFLSMMTIIMAGSSAVLEVDMKKVVALSTLSQVGMMMFSISIGAVKVAFFHLVVHAFFKALMFMCVGGVIFYSGGIQDARFLSGLWVKMPLTCILLLFTNLSLMGFPFMSGFYSKELILGVFLLGDCCVLGFFLLFISLVLTVSYSIRMMVLMMKYEEVSASEHYSVNNVFYFIALVLMMNGAVSMGLLIQMLSKELVFNVVIVPKVFYGCLVSVLLWFFNFMVLIGLSKSVVVKDLMKSMVSGMWFLKPLSGNFI</sequence>
<feature type="transmembrane region" description="Helical" evidence="8">
    <location>
        <begin position="184"/>
        <end position="202"/>
    </location>
</feature>
<evidence type="ECO:0000256" key="3">
    <source>
        <dbReference type="ARBA" id="ARBA00021096"/>
    </source>
</evidence>
<dbReference type="InterPro" id="IPR001516">
    <property type="entry name" value="Proton_antipo_N"/>
</dbReference>
<dbReference type="GO" id="GO:0042773">
    <property type="term" value="P:ATP synthesis coupled electron transport"/>
    <property type="evidence" value="ECO:0007669"/>
    <property type="project" value="InterPro"/>
</dbReference>
<reference evidence="11" key="1">
    <citation type="journal article" date="2018" name="PLoS ONE">
        <title>Comparative analyses of the complete mitochondrial genomes of Dosinia clams and their phylogenetic position within Veneridae.</title>
        <authorList>
            <person name="Lv C."/>
            <person name="Li Q."/>
            <person name="Kong L."/>
        </authorList>
    </citation>
    <scope>NUCLEOTIDE SEQUENCE</scope>
</reference>
<evidence type="ECO:0000259" key="10">
    <source>
        <dbReference type="Pfam" id="PF00662"/>
    </source>
</evidence>
<accession>A0A2S1U287</accession>
<feature type="transmembrane region" description="Helical" evidence="8">
    <location>
        <begin position="214"/>
        <end position="237"/>
    </location>
</feature>
<feature type="transmembrane region" description="Helical" evidence="8">
    <location>
        <begin position="12"/>
        <end position="38"/>
    </location>
</feature>
<name>A0A2S1U287_9BIVA</name>
<evidence type="ECO:0000256" key="4">
    <source>
        <dbReference type="ARBA" id="ARBA00022692"/>
    </source>
</evidence>
<dbReference type="GO" id="GO:0015990">
    <property type="term" value="P:electron transport coupled proton transport"/>
    <property type="evidence" value="ECO:0007669"/>
    <property type="project" value="TreeGrafter"/>
</dbReference>
<evidence type="ECO:0000259" key="9">
    <source>
        <dbReference type="Pfam" id="PF00361"/>
    </source>
</evidence>
<dbReference type="RefSeq" id="YP_009491838.1">
    <property type="nucleotide sequence ID" value="NC_037917.1"/>
</dbReference>
<dbReference type="PRINTS" id="PR01434">
    <property type="entry name" value="NADHDHGNASE5"/>
</dbReference>
<evidence type="ECO:0000256" key="5">
    <source>
        <dbReference type="ARBA" id="ARBA00022989"/>
    </source>
</evidence>
<keyword evidence="5 8" id="KW-1133">Transmembrane helix</keyword>
<feature type="transmembrane region" description="Helical" evidence="8">
    <location>
        <begin position="249"/>
        <end position="269"/>
    </location>
</feature>
<gene>
    <name evidence="11" type="primary">ND5</name>
</gene>
<keyword evidence="8" id="KW-0830">Ubiquinone</keyword>
<protein>
    <recommendedName>
        <fullName evidence="3 8">NADH-ubiquinone oxidoreductase chain 5</fullName>
        <ecNumber evidence="2 8">7.1.1.2</ecNumber>
    </recommendedName>
</protein>
<evidence type="ECO:0000256" key="1">
    <source>
        <dbReference type="ARBA" id="ARBA00004141"/>
    </source>
</evidence>
<comment type="function">
    <text evidence="8">Core subunit of the mitochondrial membrane respiratory chain NADH dehydrogenase (Complex I) which catalyzes electron transfer from NADH through the respiratory chain, using ubiquinone as an electron acceptor. Essential for the catalytic activity and assembly of complex I.</text>
</comment>
<dbReference type="EC" id="7.1.1.2" evidence="2 8"/>
<feature type="domain" description="NADH:quinone oxidoreductase/Mrp antiporter transmembrane" evidence="9">
    <location>
        <begin position="119"/>
        <end position="386"/>
    </location>
</feature>
<dbReference type="CTD" id="4540"/>
<feature type="transmembrane region" description="Helical" evidence="8">
    <location>
        <begin position="122"/>
        <end position="141"/>
    </location>
</feature>
<keyword evidence="8 11" id="KW-0496">Mitochondrion</keyword>
<feature type="transmembrane region" description="Helical" evidence="8">
    <location>
        <begin position="370"/>
        <end position="397"/>
    </location>
</feature>
<feature type="transmembrane region" description="Helical" evidence="8">
    <location>
        <begin position="300"/>
        <end position="325"/>
    </location>
</feature>
<keyword evidence="6 8" id="KW-0472">Membrane</keyword>
<keyword evidence="8" id="KW-0813">Transport</keyword>
<dbReference type="GO" id="GO:0008137">
    <property type="term" value="F:NADH dehydrogenase (ubiquinone) activity"/>
    <property type="evidence" value="ECO:0007669"/>
    <property type="project" value="UniProtKB-EC"/>
</dbReference>